<keyword evidence="1" id="KW-1133">Transmembrane helix</keyword>
<name>A0AA37W6W4_9GAMM</name>
<feature type="transmembrane region" description="Helical" evidence="1">
    <location>
        <begin position="20"/>
        <end position="41"/>
    </location>
</feature>
<reference evidence="2" key="1">
    <citation type="journal article" date="2014" name="Int. J. Syst. Evol. Microbiol.">
        <title>Complete genome sequence of Corynebacterium casei LMG S-19264T (=DSM 44701T), isolated from a smear-ripened cheese.</title>
        <authorList>
            <consortium name="US DOE Joint Genome Institute (JGI-PGF)"/>
            <person name="Walter F."/>
            <person name="Albersmeier A."/>
            <person name="Kalinowski J."/>
            <person name="Ruckert C."/>
        </authorList>
    </citation>
    <scope>NUCLEOTIDE SEQUENCE</scope>
    <source>
        <strain evidence="2">NBRC 110071</strain>
    </source>
</reference>
<gene>
    <name evidence="2" type="ORF">GCM10007876_03840</name>
</gene>
<proteinExistence type="predicted"/>
<evidence type="ECO:0000313" key="2">
    <source>
        <dbReference type="EMBL" id="GLQ29906.1"/>
    </source>
</evidence>
<evidence type="ECO:0008006" key="4">
    <source>
        <dbReference type="Google" id="ProtNLM"/>
    </source>
</evidence>
<protein>
    <recommendedName>
        <fullName evidence="4">Type IV pilus modification protein PilV</fullName>
    </recommendedName>
</protein>
<comment type="caution">
    <text evidence="2">The sequence shown here is derived from an EMBL/GenBank/DDBJ whole genome shotgun (WGS) entry which is preliminary data.</text>
</comment>
<dbReference type="InterPro" id="IPR013362">
    <property type="entry name" value="Pilus_4_PilV"/>
</dbReference>
<dbReference type="Proteomes" id="UP001161389">
    <property type="component" value="Unassembled WGS sequence"/>
</dbReference>
<keyword evidence="1" id="KW-0472">Membrane</keyword>
<organism evidence="2 3">
    <name type="scientific">Litoribrevibacter albus</name>
    <dbReference type="NCBI Taxonomy" id="1473156"/>
    <lineage>
        <taxon>Bacteria</taxon>
        <taxon>Pseudomonadati</taxon>
        <taxon>Pseudomonadota</taxon>
        <taxon>Gammaproteobacteria</taxon>
        <taxon>Oceanospirillales</taxon>
        <taxon>Oceanospirillaceae</taxon>
        <taxon>Litoribrevibacter</taxon>
    </lineage>
</organism>
<dbReference type="InterPro" id="IPR012902">
    <property type="entry name" value="N_methyl_site"/>
</dbReference>
<accession>A0AA37W6W4</accession>
<sequence>MNSCNLSSQASIPNTSSGMTILEVLISILIFSIALLGMAAMQSKAMQKNASSSYKTQAMKLVDEMGDILRGQASTGNYSILGIFEELKVDGDNYTQYLRSDNCESSCSSRALIQHYVATWENTIATELPLGQGFVNKVQVKNTIDGEDITVDAYEVIVMWDDRKLSKNYSGSDNLGIQCSGNPNVDLACMKTMILP</sequence>
<evidence type="ECO:0000313" key="3">
    <source>
        <dbReference type="Proteomes" id="UP001161389"/>
    </source>
</evidence>
<evidence type="ECO:0000256" key="1">
    <source>
        <dbReference type="SAM" id="Phobius"/>
    </source>
</evidence>
<reference evidence="2" key="2">
    <citation type="submission" date="2023-01" db="EMBL/GenBank/DDBJ databases">
        <title>Draft genome sequence of Litoribrevibacter albus strain NBRC 110071.</title>
        <authorList>
            <person name="Sun Q."/>
            <person name="Mori K."/>
        </authorList>
    </citation>
    <scope>NUCLEOTIDE SEQUENCE</scope>
    <source>
        <strain evidence="2">NBRC 110071</strain>
    </source>
</reference>
<keyword evidence="3" id="KW-1185">Reference proteome</keyword>
<dbReference type="EMBL" id="BSNM01000003">
    <property type="protein sequence ID" value="GLQ29906.1"/>
    <property type="molecule type" value="Genomic_DNA"/>
</dbReference>
<dbReference type="AlphaFoldDB" id="A0AA37W6W4"/>
<keyword evidence="1" id="KW-0812">Transmembrane</keyword>
<dbReference type="RefSeq" id="WP_284378129.1">
    <property type="nucleotide sequence ID" value="NZ_BSNM01000003.1"/>
</dbReference>
<dbReference type="Pfam" id="PF07963">
    <property type="entry name" value="N_methyl"/>
    <property type="match status" value="1"/>
</dbReference>
<dbReference type="NCBIfam" id="TIGR02523">
    <property type="entry name" value="type_IV_pilV"/>
    <property type="match status" value="1"/>
</dbReference>